<dbReference type="Gene3D" id="3.40.640.10">
    <property type="entry name" value="Type I PLP-dependent aspartate aminotransferase-like (Major domain)"/>
    <property type="match status" value="1"/>
</dbReference>
<dbReference type="InterPro" id="IPR015421">
    <property type="entry name" value="PyrdxlP-dep_Trfase_major"/>
</dbReference>
<dbReference type="GO" id="GO:0030170">
    <property type="term" value="F:pyridoxal phosphate binding"/>
    <property type="evidence" value="ECO:0007669"/>
    <property type="project" value="InterPro"/>
</dbReference>
<dbReference type="Pfam" id="PF00155">
    <property type="entry name" value="Aminotran_1_2"/>
    <property type="match status" value="1"/>
</dbReference>
<dbReference type="InterPro" id="IPR015422">
    <property type="entry name" value="PyrdxlP-dep_Trfase_small"/>
</dbReference>
<dbReference type="OrthoDB" id="7042322at2759"/>
<dbReference type="Gene3D" id="3.90.1150.10">
    <property type="entry name" value="Aspartate Aminotransferase, domain 1"/>
    <property type="match status" value="1"/>
</dbReference>
<name>A0A8K0X419_9PEZI</name>
<dbReference type="InterPro" id="IPR004838">
    <property type="entry name" value="NHTrfase_class1_PyrdxlP-BS"/>
</dbReference>
<gene>
    <name evidence="4" type="ORF">B0T11DRAFT_339918</name>
</gene>
<dbReference type="PROSITE" id="PS00105">
    <property type="entry name" value="AA_TRANSFER_CLASS_1"/>
    <property type="match status" value="1"/>
</dbReference>
<comment type="similarity">
    <text evidence="1">Belongs to the class-I pyridoxal-phosphate-dependent aminotransferase family.</text>
</comment>
<dbReference type="CDD" id="cd00609">
    <property type="entry name" value="AAT_like"/>
    <property type="match status" value="1"/>
</dbReference>
<evidence type="ECO:0000313" key="5">
    <source>
        <dbReference type="Proteomes" id="UP000813385"/>
    </source>
</evidence>
<dbReference type="AlphaFoldDB" id="A0A8K0X419"/>
<evidence type="ECO:0000313" key="4">
    <source>
        <dbReference type="EMBL" id="KAH7363296.1"/>
    </source>
</evidence>
<dbReference type="InterPro" id="IPR015424">
    <property type="entry name" value="PyrdxlP-dep_Trfase"/>
</dbReference>
<comment type="caution">
    <text evidence="4">The sequence shown here is derived from an EMBL/GenBank/DDBJ whole genome shotgun (WGS) entry which is preliminary data.</text>
</comment>
<evidence type="ECO:0000256" key="2">
    <source>
        <dbReference type="ARBA" id="ARBA00022898"/>
    </source>
</evidence>
<sequence length="449" mass="50380">MILEFGPSQRALAAASEGPAWDMMESYKPVPRYDPDSCPEGLIDLSGAVNGLMGDWMARFIAEKPEIRQEWLSYGAIAGSEGLRRAAAGFFNRYFDPDPLITGEDIIAANGVTSLIDLMAWTLCDHGDAVLYPTPNFYMLDCDLRTRAAVQTVPFSTSSLPDPFRDDAAQAMVELAEVAARDFERRDGRHKCKVLFLCNPANPHGRCWSPVTIRALSMWCARRGMHLVVDEIYAMSDFSKDTTSRFRSCLSVIGDGVLRQNVHCLYGLSKDFGMGGLRVGFMVTQSTAVRKAAQEATWFTWVTAFSDAFATRFLSDLDTVDGFLRLYRHRLGREYDDTARALARHQIPFAPATAGLFVYLDLSSWLHHFCDHQTQTLVTRRAHAMSPELHLLKWIADHGVLLNAGEFAGSDQPGHFRMVFSEFPDAMNLALQRIRNALDRLEHQRPHAF</sequence>
<accession>A0A8K0X419</accession>
<keyword evidence="4" id="KW-0808">Transferase</keyword>
<dbReference type="SUPFAM" id="SSF53383">
    <property type="entry name" value="PLP-dependent transferases"/>
    <property type="match status" value="1"/>
</dbReference>
<proteinExistence type="inferred from homology"/>
<dbReference type="PANTHER" id="PTHR43795">
    <property type="entry name" value="BIFUNCTIONAL ASPARTATE AMINOTRANSFERASE AND GLUTAMATE/ASPARTATE-PREPHENATE AMINOTRANSFERASE-RELATED"/>
    <property type="match status" value="1"/>
</dbReference>
<keyword evidence="2" id="KW-0663">Pyridoxal phosphate</keyword>
<dbReference type="EMBL" id="JAGPXD010000003">
    <property type="protein sequence ID" value="KAH7363296.1"/>
    <property type="molecule type" value="Genomic_DNA"/>
</dbReference>
<dbReference type="PANTHER" id="PTHR43795:SF39">
    <property type="entry name" value="AMINOTRANSFERASE CLASS I_CLASSII DOMAIN-CONTAINING PROTEIN"/>
    <property type="match status" value="1"/>
</dbReference>
<organism evidence="4 5">
    <name type="scientific">Plectosphaerella cucumerina</name>
    <dbReference type="NCBI Taxonomy" id="40658"/>
    <lineage>
        <taxon>Eukaryota</taxon>
        <taxon>Fungi</taxon>
        <taxon>Dikarya</taxon>
        <taxon>Ascomycota</taxon>
        <taxon>Pezizomycotina</taxon>
        <taxon>Sordariomycetes</taxon>
        <taxon>Hypocreomycetidae</taxon>
        <taxon>Glomerellales</taxon>
        <taxon>Plectosphaerellaceae</taxon>
        <taxon>Plectosphaerella</taxon>
    </lineage>
</organism>
<evidence type="ECO:0000259" key="3">
    <source>
        <dbReference type="Pfam" id="PF00155"/>
    </source>
</evidence>
<dbReference type="InterPro" id="IPR050478">
    <property type="entry name" value="Ethylene_sulfur-biosynth"/>
</dbReference>
<evidence type="ECO:0000256" key="1">
    <source>
        <dbReference type="ARBA" id="ARBA00007441"/>
    </source>
</evidence>
<feature type="domain" description="Aminotransferase class I/classII large" evidence="3">
    <location>
        <begin position="66"/>
        <end position="426"/>
    </location>
</feature>
<dbReference type="GO" id="GO:0008483">
    <property type="term" value="F:transaminase activity"/>
    <property type="evidence" value="ECO:0007669"/>
    <property type="project" value="TreeGrafter"/>
</dbReference>
<dbReference type="PRINTS" id="PR00753">
    <property type="entry name" value="ACCSYNTHASE"/>
</dbReference>
<protein>
    <submittedName>
        <fullName evidence="4">Pyridoxal phosphate-dependent transferase</fullName>
    </submittedName>
</protein>
<dbReference type="GO" id="GO:0006520">
    <property type="term" value="P:amino acid metabolic process"/>
    <property type="evidence" value="ECO:0007669"/>
    <property type="project" value="TreeGrafter"/>
</dbReference>
<dbReference type="InterPro" id="IPR004839">
    <property type="entry name" value="Aminotransferase_I/II_large"/>
</dbReference>
<reference evidence="4" key="1">
    <citation type="journal article" date="2021" name="Nat. Commun.">
        <title>Genetic determinants of endophytism in the Arabidopsis root mycobiome.</title>
        <authorList>
            <person name="Mesny F."/>
            <person name="Miyauchi S."/>
            <person name="Thiergart T."/>
            <person name="Pickel B."/>
            <person name="Atanasova L."/>
            <person name="Karlsson M."/>
            <person name="Huettel B."/>
            <person name="Barry K.W."/>
            <person name="Haridas S."/>
            <person name="Chen C."/>
            <person name="Bauer D."/>
            <person name="Andreopoulos W."/>
            <person name="Pangilinan J."/>
            <person name="LaButti K."/>
            <person name="Riley R."/>
            <person name="Lipzen A."/>
            <person name="Clum A."/>
            <person name="Drula E."/>
            <person name="Henrissat B."/>
            <person name="Kohler A."/>
            <person name="Grigoriev I.V."/>
            <person name="Martin F.M."/>
            <person name="Hacquard S."/>
        </authorList>
    </citation>
    <scope>NUCLEOTIDE SEQUENCE</scope>
    <source>
        <strain evidence="4">MPI-CAGE-AT-0016</strain>
    </source>
</reference>
<dbReference type="Proteomes" id="UP000813385">
    <property type="component" value="Unassembled WGS sequence"/>
</dbReference>
<keyword evidence="5" id="KW-1185">Reference proteome</keyword>